<keyword evidence="1" id="KW-0812">Transmembrane</keyword>
<organism evidence="2 3">
    <name type="scientific">Phytophthora megakarya</name>
    <dbReference type="NCBI Taxonomy" id="4795"/>
    <lineage>
        <taxon>Eukaryota</taxon>
        <taxon>Sar</taxon>
        <taxon>Stramenopiles</taxon>
        <taxon>Oomycota</taxon>
        <taxon>Peronosporomycetes</taxon>
        <taxon>Peronosporales</taxon>
        <taxon>Peronosporaceae</taxon>
        <taxon>Phytophthora</taxon>
    </lineage>
</organism>
<feature type="transmembrane region" description="Helical" evidence="1">
    <location>
        <begin position="6"/>
        <end position="23"/>
    </location>
</feature>
<sequence>MTLESHLFAASLGALLPSFLLILQHEKQWIRELPPQCCGVLDSVFWLLPGAVFPHLECLGVSGRALYVDFYVFDLLLFPFIYSTALLGVLRRLWPDRHLVWTLPGIAAACDVVENISVLQLLRLFPERWEMLESVVSVLTRTKWVFVFTAVIFVVIGGLRLLLRSFNSTSKRNKEE</sequence>
<keyword evidence="3" id="KW-1185">Reference proteome</keyword>
<feature type="transmembrane region" description="Helical" evidence="1">
    <location>
        <begin position="65"/>
        <end position="87"/>
    </location>
</feature>
<name>A0A225VUB6_9STRA</name>
<evidence type="ECO:0008006" key="4">
    <source>
        <dbReference type="Google" id="ProtNLM"/>
    </source>
</evidence>
<evidence type="ECO:0000313" key="2">
    <source>
        <dbReference type="EMBL" id="OWZ08734.1"/>
    </source>
</evidence>
<accession>A0A225VUB6</accession>
<keyword evidence="1" id="KW-0472">Membrane</keyword>
<dbReference type="EMBL" id="NBNE01003042">
    <property type="protein sequence ID" value="OWZ08734.1"/>
    <property type="molecule type" value="Genomic_DNA"/>
</dbReference>
<reference evidence="3" key="1">
    <citation type="submission" date="2017-03" db="EMBL/GenBank/DDBJ databases">
        <title>Phytopthora megakarya and P. palmivora, two closely related causual agents of cacao black pod achieved similar genome size and gene model numbers by different mechanisms.</title>
        <authorList>
            <person name="Ali S."/>
            <person name="Shao J."/>
            <person name="Larry D.J."/>
            <person name="Kronmiller B."/>
            <person name="Shen D."/>
            <person name="Strem M.D."/>
            <person name="Melnick R.L."/>
            <person name="Guiltinan M.J."/>
            <person name="Tyler B.M."/>
            <person name="Meinhardt L.W."/>
            <person name="Bailey B.A."/>
        </authorList>
    </citation>
    <scope>NUCLEOTIDE SEQUENCE [LARGE SCALE GENOMIC DNA]</scope>
    <source>
        <strain evidence="3">zdho120</strain>
    </source>
</reference>
<feature type="transmembrane region" description="Helical" evidence="1">
    <location>
        <begin position="144"/>
        <end position="163"/>
    </location>
</feature>
<comment type="caution">
    <text evidence="2">The sequence shown here is derived from an EMBL/GenBank/DDBJ whole genome shotgun (WGS) entry which is preliminary data.</text>
</comment>
<proteinExistence type="predicted"/>
<gene>
    <name evidence="2" type="ORF">PHMEG_00018677</name>
</gene>
<dbReference type="AlphaFoldDB" id="A0A225VUB6"/>
<protein>
    <recommendedName>
        <fullName evidence="4">Transmembrane protein</fullName>
    </recommendedName>
</protein>
<keyword evidence="1" id="KW-1133">Transmembrane helix</keyword>
<dbReference type="OrthoDB" id="158002at2759"/>
<evidence type="ECO:0000313" key="3">
    <source>
        <dbReference type="Proteomes" id="UP000198211"/>
    </source>
</evidence>
<dbReference type="Proteomes" id="UP000198211">
    <property type="component" value="Unassembled WGS sequence"/>
</dbReference>
<evidence type="ECO:0000256" key="1">
    <source>
        <dbReference type="SAM" id="Phobius"/>
    </source>
</evidence>
<feature type="transmembrane region" description="Helical" evidence="1">
    <location>
        <begin position="35"/>
        <end position="53"/>
    </location>
</feature>